<dbReference type="InterPro" id="IPR019807">
    <property type="entry name" value="Hexokinase_BS"/>
</dbReference>
<evidence type="ECO:0000256" key="9">
    <source>
        <dbReference type="ARBA" id="ARBA00044613"/>
    </source>
</evidence>
<keyword evidence="5 12" id="KW-0547">Nucleotide-binding</keyword>
<sequence>MVDAVVKSFEVTVQDMREISKRLTAACEKGLENEEKAVVKMFITYVHSLPDGTEEGDFLALDLGGSNFRVLQLSLERGGKMTAEPKVEEMRISKEKKEGNQEELFDFIAESMSDFLKKHGITRRLPLGFTFSFPVVQTSLTAGTLKKWTKDFKAAGAEGRDVTQMLQEAIARRKSGDVSVDVVALLNDTTGTQLAVGFEDPNCHVDKAVEEKVINRGQQIFEKLISGKYLGSVTHAALLKLTRDKVLFGGVCSERFSELVIDRFDSAFLSVIEGENGMEKCKELFKKEFPDGSVGVRLRDCQASV</sequence>
<dbReference type="PANTHER" id="PTHR19443">
    <property type="entry name" value="HEXOKINASE"/>
    <property type="match status" value="1"/>
</dbReference>
<gene>
    <name evidence="15" type="ORF">GBAR_LOCUS10366</name>
</gene>
<comment type="pathway">
    <text evidence="1">Carbohydrate degradation; glycolysis; D-glyceraldehyde 3-phosphate and glycerone phosphate from D-glucose: step 1/4.</text>
</comment>
<dbReference type="SUPFAM" id="SSF53067">
    <property type="entry name" value="Actin-like ATPase domain"/>
    <property type="match status" value="2"/>
</dbReference>
<dbReference type="InterPro" id="IPR022673">
    <property type="entry name" value="Hexokinase_C"/>
</dbReference>
<dbReference type="GO" id="GO:0001678">
    <property type="term" value="P:intracellular glucose homeostasis"/>
    <property type="evidence" value="ECO:0007669"/>
    <property type="project" value="InterPro"/>
</dbReference>
<evidence type="ECO:0000256" key="12">
    <source>
        <dbReference type="RuleBase" id="RU362007"/>
    </source>
</evidence>
<accession>A0AA35RU94</accession>
<dbReference type="InterPro" id="IPR001312">
    <property type="entry name" value="Hexokinase"/>
</dbReference>
<feature type="domain" description="Hexokinase C-terminal" evidence="14">
    <location>
        <begin position="201"/>
        <end position="289"/>
    </location>
</feature>
<proteinExistence type="inferred from homology"/>
<evidence type="ECO:0000313" key="16">
    <source>
        <dbReference type="Proteomes" id="UP001174909"/>
    </source>
</evidence>
<dbReference type="Gene3D" id="3.40.367.20">
    <property type="match status" value="1"/>
</dbReference>
<comment type="catalytic activity">
    <reaction evidence="9">
        <text>a D-hexose + ATP = a D-hexose 6-phosphate + ADP + H(+)</text>
        <dbReference type="Rhea" id="RHEA:22740"/>
        <dbReference type="ChEBI" id="CHEBI:4194"/>
        <dbReference type="ChEBI" id="CHEBI:15378"/>
        <dbReference type="ChEBI" id="CHEBI:30616"/>
        <dbReference type="ChEBI" id="CHEBI:229467"/>
        <dbReference type="ChEBI" id="CHEBI:456216"/>
        <dbReference type="EC" id="2.7.1.1"/>
    </reaction>
    <physiologicalReaction direction="left-to-right" evidence="9">
        <dbReference type="Rhea" id="RHEA:22741"/>
    </physiologicalReaction>
</comment>
<feature type="domain" description="Hexokinase N-terminal" evidence="13">
    <location>
        <begin position="2"/>
        <end position="195"/>
    </location>
</feature>
<dbReference type="GO" id="GO:0005524">
    <property type="term" value="F:ATP binding"/>
    <property type="evidence" value="ECO:0007669"/>
    <property type="project" value="UniProtKB-UniRule"/>
</dbReference>
<evidence type="ECO:0000256" key="2">
    <source>
        <dbReference type="ARBA" id="ARBA00005028"/>
    </source>
</evidence>
<dbReference type="PANTHER" id="PTHR19443:SF16">
    <property type="entry name" value="HEXOKINASE TYPE 1-RELATED"/>
    <property type="match status" value="1"/>
</dbReference>
<dbReference type="PROSITE" id="PS00378">
    <property type="entry name" value="HEXOKINASE_1"/>
    <property type="match status" value="1"/>
</dbReference>
<dbReference type="GO" id="GO:0005829">
    <property type="term" value="C:cytosol"/>
    <property type="evidence" value="ECO:0007669"/>
    <property type="project" value="TreeGrafter"/>
</dbReference>
<dbReference type="Proteomes" id="UP001174909">
    <property type="component" value="Unassembled WGS sequence"/>
</dbReference>
<evidence type="ECO:0000256" key="8">
    <source>
        <dbReference type="ARBA" id="ARBA00023152"/>
    </source>
</evidence>
<dbReference type="PROSITE" id="PS51748">
    <property type="entry name" value="HEXOKINASE_2"/>
    <property type="match status" value="1"/>
</dbReference>
<dbReference type="InterPro" id="IPR043129">
    <property type="entry name" value="ATPase_NBD"/>
</dbReference>
<dbReference type="GO" id="GO:0008865">
    <property type="term" value="F:fructokinase activity"/>
    <property type="evidence" value="ECO:0007669"/>
    <property type="project" value="TreeGrafter"/>
</dbReference>
<dbReference type="EC" id="2.7.1.-" evidence="12"/>
<evidence type="ECO:0000256" key="11">
    <source>
        <dbReference type="ARBA" id="ARBA00048160"/>
    </source>
</evidence>
<dbReference type="Gene3D" id="1.10.287.1250">
    <property type="match status" value="1"/>
</dbReference>
<keyword evidence="4 12" id="KW-0808">Transferase</keyword>
<evidence type="ECO:0000256" key="10">
    <source>
        <dbReference type="ARBA" id="ARBA00047905"/>
    </source>
</evidence>
<comment type="caution">
    <text evidence="15">The sequence shown here is derived from an EMBL/GenBank/DDBJ whole genome shotgun (WGS) entry which is preliminary data.</text>
</comment>
<dbReference type="Pfam" id="PF03727">
    <property type="entry name" value="Hexokinase_2"/>
    <property type="match status" value="1"/>
</dbReference>
<evidence type="ECO:0000256" key="4">
    <source>
        <dbReference type="ARBA" id="ARBA00022679"/>
    </source>
</evidence>
<protein>
    <recommendedName>
        <fullName evidence="12">Phosphotransferase</fullName>
        <ecNumber evidence="12">2.7.1.-</ecNumber>
    </recommendedName>
</protein>
<keyword evidence="6 12" id="KW-0418">Kinase</keyword>
<comment type="pathway">
    <text evidence="2">Carbohydrate metabolism; hexose metabolism.</text>
</comment>
<keyword evidence="8 12" id="KW-0324">Glycolysis</keyword>
<reference evidence="15" key="1">
    <citation type="submission" date="2023-03" db="EMBL/GenBank/DDBJ databases">
        <authorList>
            <person name="Steffen K."/>
            <person name="Cardenas P."/>
        </authorList>
    </citation>
    <scope>NUCLEOTIDE SEQUENCE</scope>
</reference>
<evidence type="ECO:0000256" key="7">
    <source>
        <dbReference type="ARBA" id="ARBA00022840"/>
    </source>
</evidence>
<evidence type="ECO:0000259" key="13">
    <source>
        <dbReference type="Pfam" id="PF00349"/>
    </source>
</evidence>
<comment type="similarity">
    <text evidence="3 12">Belongs to the hexokinase family.</text>
</comment>
<keyword evidence="16" id="KW-1185">Reference proteome</keyword>
<dbReference type="GO" id="GO:0006096">
    <property type="term" value="P:glycolytic process"/>
    <property type="evidence" value="ECO:0007669"/>
    <property type="project" value="UniProtKB-KW"/>
</dbReference>
<dbReference type="GO" id="GO:0005739">
    <property type="term" value="C:mitochondrion"/>
    <property type="evidence" value="ECO:0007669"/>
    <property type="project" value="TreeGrafter"/>
</dbReference>
<dbReference type="Pfam" id="PF00349">
    <property type="entry name" value="Hexokinase_1"/>
    <property type="match status" value="1"/>
</dbReference>
<dbReference type="GO" id="GO:0005536">
    <property type="term" value="F:D-glucose binding"/>
    <property type="evidence" value="ECO:0007669"/>
    <property type="project" value="InterPro"/>
</dbReference>
<dbReference type="GO" id="GO:0006006">
    <property type="term" value="P:glucose metabolic process"/>
    <property type="evidence" value="ECO:0007669"/>
    <property type="project" value="TreeGrafter"/>
</dbReference>
<keyword evidence="7 12" id="KW-0067">ATP-binding</keyword>
<dbReference type="InterPro" id="IPR022672">
    <property type="entry name" value="Hexokinase_N"/>
</dbReference>
<dbReference type="FunFam" id="3.30.420.40:FF:000805">
    <property type="entry name" value="Hexokinase-2"/>
    <property type="match status" value="1"/>
</dbReference>
<dbReference type="GO" id="GO:0004340">
    <property type="term" value="F:glucokinase activity"/>
    <property type="evidence" value="ECO:0007669"/>
    <property type="project" value="TreeGrafter"/>
</dbReference>
<name>A0AA35RU94_GEOBA</name>
<evidence type="ECO:0000256" key="3">
    <source>
        <dbReference type="ARBA" id="ARBA00009225"/>
    </source>
</evidence>
<evidence type="ECO:0000256" key="6">
    <source>
        <dbReference type="ARBA" id="ARBA00022777"/>
    </source>
</evidence>
<evidence type="ECO:0000313" key="15">
    <source>
        <dbReference type="EMBL" id="CAI8016983.1"/>
    </source>
</evidence>
<dbReference type="EMBL" id="CASHTH010001581">
    <property type="protein sequence ID" value="CAI8016983.1"/>
    <property type="molecule type" value="Genomic_DNA"/>
</dbReference>
<comment type="catalytic activity">
    <reaction evidence="11">
        <text>D-glucose + ATP = D-glucose 6-phosphate + ADP + H(+)</text>
        <dbReference type="Rhea" id="RHEA:17825"/>
        <dbReference type="ChEBI" id="CHEBI:4167"/>
        <dbReference type="ChEBI" id="CHEBI:15378"/>
        <dbReference type="ChEBI" id="CHEBI:30616"/>
        <dbReference type="ChEBI" id="CHEBI:61548"/>
        <dbReference type="ChEBI" id="CHEBI:456216"/>
        <dbReference type="EC" id="2.7.1.1"/>
    </reaction>
    <physiologicalReaction direction="left-to-right" evidence="11">
        <dbReference type="Rhea" id="RHEA:17826"/>
    </physiologicalReaction>
</comment>
<organism evidence="15 16">
    <name type="scientific">Geodia barretti</name>
    <name type="common">Barrett's horny sponge</name>
    <dbReference type="NCBI Taxonomy" id="519541"/>
    <lineage>
        <taxon>Eukaryota</taxon>
        <taxon>Metazoa</taxon>
        <taxon>Porifera</taxon>
        <taxon>Demospongiae</taxon>
        <taxon>Heteroscleromorpha</taxon>
        <taxon>Tetractinellida</taxon>
        <taxon>Astrophorina</taxon>
        <taxon>Geodiidae</taxon>
        <taxon>Geodia</taxon>
    </lineage>
</organism>
<dbReference type="Gene3D" id="3.30.420.40">
    <property type="match status" value="1"/>
</dbReference>
<dbReference type="PRINTS" id="PR00475">
    <property type="entry name" value="HEXOKINASE"/>
</dbReference>
<evidence type="ECO:0000259" key="14">
    <source>
        <dbReference type="Pfam" id="PF03727"/>
    </source>
</evidence>
<comment type="catalytic activity">
    <reaction evidence="10">
        <text>D-fructose + ATP = D-fructose 6-phosphate + ADP + H(+)</text>
        <dbReference type="Rhea" id="RHEA:16125"/>
        <dbReference type="ChEBI" id="CHEBI:15378"/>
        <dbReference type="ChEBI" id="CHEBI:30616"/>
        <dbReference type="ChEBI" id="CHEBI:37721"/>
        <dbReference type="ChEBI" id="CHEBI:61527"/>
        <dbReference type="ChEBI" id="CHEBI:456216"/>
        <dbReference type="EC" id="2.7.1.1"/>
    </reaction>
    <physiologicalReaction direction="left-to-right" evidence="10">
        <dbReference type="Rhea" id="RHEA:16126"/>
    </physiologicalReaction>
</comment>
<dbReference type="AlphaFoldDB" id="A0AA35RU94"/>
<evidence type="ECO:0000256" key="5">
    <source>
        <dbReference type="ARBA" id="ARBA00022741"/>
    </source>
</evidence>
<evidence type="ECO:0000256" key="1">
    <source>
        <dbReference type="ARBA" id="ARBA00004888"/>
    </source>
</evidence>